<proteinExistence type="predicted"/>
<protein>
    <submittedName>
        <fullName evidence="1">Uncharacterized protein</fullName>
    </submittedName>
</protein>
<sequence length="62" mass="6893">MNTALREYHTTRPIPHAYCIRGNAIKCEKLGAKLGTIAAENVMELRSYDASVDRERNGSAEV</sequence>
<organism evidence="1">
    <name type="scientific">Ostreococcus tauri</name>
    <name type="common">Marine green alga</name>
    <dbReference type="NCBI Taxonomy" id="70448"/>
    <lineage>
        <taxon>Eukaryota</taxon>
        <taxon>Viridiplantae</taxon>
        <taxon>Chlorophyta</taxon>
        <taxon>Mamiellophyceae</taxon>
        <taxon>Mamiellales</taxon>
        <taxon>Bathycoccaceae</taxon>
        <taxon>Ostreococcus</taxon>
    </lineage>
</organism>
<evidence type="ECO:0000313" key="1">
    <source>
        <dbReference type="EMBL" id="OUS41843.1"/>
    </source>
</evidence>
<accession>A0A1Y5I187</accession>
<gene>
    <name evidence="1" type="ORF">BE221DRAFT_64545</name>
</gene>
<dbReference type="AlphaFoldDB" id="A0A1Y5I187"/>
<dbReference type="EMBL" id="KZ155839">
    <property type="protein sequence ID" value="OUS41843.1"/>
    <property type="molecule type" value="Genomic_DNA"/>
</dbReference>
<reference evidence="1" key="1">
    <citation type="submission" date="2017-04" db="EMBL/GenBank/DDBJ databases">
        <title>Population genomics of picophytoplankton unveils novel chromosome hypervariability.</title>
        <authorList>
            <consortium name="DOE Joint Genome Institute"/>
            <person name="Blanc-Mathieu R."/>
            <person name="Krasovec M."/>
            <person name="Hebrard M."/>
            <person name="Yau S."/>
            <person name="Desgranges E."/>
            <person name="Martin J."/>
            <person name="Schackwitz W."/>
            <person name="Kuo A."/>
            <person name="Salin G."/>
            <person name="Donnadieu C."/>
            <person name="Desdevises Y."/>
            <person name="Sanchez-Ferandin S."/>
            <person name="Moreau H."/>
            <person name="Rivals E."/>
            <person name="Grigoriev I.V."/>
            <person name="Grimsley N."/>
            <person name="Eyre-Walker A."/>
            <person name="Piganeau G."/>
        </authorList>
    </citation>
    <scope>NUCLEOTIDE SEQUENCE [LARGE SCALE GENOMIC DNA]</scope>
    <source>
        <strain evidence="1">RCC 1115</strain>
    </source>
</reference>
<name>A0A1Y5I187_OSTTA</name>
<dbReference type="Proteomes" id="UP000195557">
    <property type="component" value="Unassembled WGS sequence"/>
</dbReference>